<dbReference type="SUPFAM" id="SSF46689">
    <property type="entry name" value="Homeodomain-like"/>
    <property type="match status" value="1"/>
</dbReference>
<evidence type="ECO:0000259" key="5">
    <source>
        <dbReference type="PROSITE" id="PS50977"/>
    </source>
</evidence>
<organism evidence="6 7">
    <name type="scientific">Microbacterium horticulturae</name>
    <dbReference type="NCBI Taxonomy" id="3028316"/>
    <lineage>
        <taxon>Bacteria</taxon>
        <taxon>Bacillati</taxon>
        <taxon>Actinomycetota</taxon>
        <taxon>Actinomycetes</taxon>
        <taxon>Micrococcales</taxon>
        <taxon>Microbacteriaceae</taxon>
        <taxon>Microbacterium</taxon>
    </lineage>
</organism>
<dbReference type="RefSeq" id="WP_275278189.1">
    <property type="nucleotide sequence ID" value="NZ_CP119108.1"/>
</dbReference>
<dbReference type="InterPro" id="IPR036271">
    <property type="entry name" value="Tet_transcr_reg_TetR-rel_C_sf"/>
</dbReference>
<dbReference type="Gene3D" id="1.10.357.10">
    <property type="entry name" value="Tetracycline Repressor, domain 2"/>
    <property type="match status" value="1"/>
</dbReference>
<dbReference type="InterPro" id="IPR009057">
    <property type="entry name" value="Homeodomain-like_sf"/>
</dbReference>
<dbReference type="Pfam" id="PF00440">
    <property type="entry name" value="TetR_N"/>
    <property type="match status" value="1"/>
</dbReference>
<dbReference type="PROSITE" id="PS50977">
    <property type="entry name" value="HTH_TETR_2"/>
    <property type="match status" value="1"/>
</dbReference>
<name>A0ABY8BYA4_9MICO</name>
<keyword evidence="2 4" id="KW-0238">DNA-binding</keyword>
<evidence type="ECO:0000256" key="3">
    <source>
        <dbReference type="ARBA" id="ARBA00023163"/>
    </source>
</evidence>
<gene>
    <name evidence="6" type="ORF">PU630_16720</name>
</gene>
<dbReference type="EMBL" id="CP119108">
    <property type="protein sequence ID" value="WEG08862.1"/>
    <property type="molecule type" value="Genomic_DNA"/>
</dbReference>
<dbReference type="Proteomes" id="UP001214553">
    <property type="component" value="Chromosome"/>
</dbReference>
<dbReference type="PANTHER" id="PTHR30055">
    <property type="entry name" value="HTH-TYPE TRANSCRIPTIONAL REGULATOR RUTR"/>
    <property type="match status" value="1"/>
</dbReference>
<keyword evidence="7" id="KW-1185">Reference proteome</keyword>
<keyword evidence="3" id="KW-0804">Transcription</keyword>
<reference evidence="6 7" key="1">
    <citation type="submission" date="2023-03" db="EMBL/GenBank/DDBJ databases">
        <title>Genome sequence of Microbacterium sp. KACC 23027.</title>
        <authorList>
            <person name="Kim S."/>
            <person name="Heo J."/>
            <person name="Kwon S.-W."/>
        </authorList>
    </citation>
    <scope>NUCLEOTIDE SEQUENCE [LARGE SCALE GENOMIC DNA]</scope>
    <source>
        <strain evidence="6 7">KACC 23027</strain>
    </source>
</reference>
<dbReference type="InterPro" id="IPR001647">
    <property type="entry name" value="HTH_TetR"/>
</dbReference>
<evidence type="ECO:0000313" key="7">
    <source>
        <dbReference type="Proteomes" id="UP001214553"/>
    </source>
</evidence>
<feature type="DNA-binding region" description="H-T-H motif" evidence="4">
    <location>
        <begin position="27"/>
        <end position="46"/>
    </location>
</feature>
<dbReference type="PANTHER" id="PTHR30055:SF151">
    <property type="entry name" value="TRANSCRIPTIONAL REGULATORY PROTEIN"/>
    <property type="match status" value="1"/>
</dbReference>
<evidence type="ECO:0000256" key="2">
    <source>
        <dbReference type="ARBA" id="ARBA00023125"/>
    </source>
</evidence>
<accession>A0ABY8BYA4</accession>
<evidence type="ECO:0000256" key="4">
    <source>
        <dbReference type="PROSITE-ProRule" id="PRU00335"/>
    </source>
</evidence>
<proteinExistence type="predicted"/>
<dbReference type="SUPFAM" id="SSF48498">
    <property type="entry name" value="Tetracyclin repressor-like, C-terminal domain"/>
    <property type="match status" value="1"/>
</dbReference>
<protein>
    <submittedName>
        <fullName evidence="6">TetR family transcriptional regulator</fullName>
    </submittedName>
</protein>
<sequence>MGRTLDAAAIADAAIALVDAHGVDALSMRRVGTELGVSGMALYRHLSDRDDLLRRMVARIASELPPVPAVDADWRETLRRLGLTAWIAFERHPWLVDLAVSPTRLMDATSTVGTETALQRLIDAGCSPDHAEEIFVAVAAQPIGIARIALSRAAERAVHYADATAPGPLTAAFRAQAFDAARGRRLLETALDALLDGVAASLTRTSGAITPGTPQRKESK</sequence>
<evidence type="ECO:0000313" key="6">
    <source>
        <dbReference type="EMBL" id="WEG08862.1"/>
    </source>
</evidence>
<keyword evidence="1" id="KW-0805">Transcription regulation</keyword>
<feature type="domain" description="HTH tetR-type" evidence="5">
    <location>
        <begin position="4"/>
        <end position="64"/>
    </location>
</feature>
<evidence type="ECO:0000256" key="1">
    <source>
        <dbReference type="ARBA" id="ARBA00023015"/>
    </source>
</evidence>
<dbReference type="InterPro" id="IPR050109">
    <property type="entry name" value="HTH-type_TetR-like_transc_reg"/>
</dbReference>